<organism evidence="2 3">
    <name type="scientific">Stephania yunnanensis</name>
    <dbReference type="NCBI Taxonomy" id="152371"/>
    <lineage>
        <taxon>Eukaryota</taxon>
        <taxon>Viridiplantae</taxon>
        <taxon>Streptophyta</taxon>
        <taxon>Embryophyta</taxon>
        <taxon>Tracheophyta</taxon>
        <taxon>Spermatophyta</taxon>
        <taxon>Magnoliopsida</taxon>
        <taxon>Ranunculales</taxon>
        <taxon>Menispermaceae</taxon>
        <taxon>Menispermoideae</taxon>
        <taxon>Cissampelideae</taxon>
        <taxon>Stephania</taxon>
    </lineage>
</organism>
<dbReference type="EMBL" id="JBBNAF010000011">
    <property type="protein sequence ID" value="KAK9097884.1"/>
    <property type="molecule type" value="Genomic_DNA"/>
</dbReference>
<protein>
    <submittedName>
        <fullName evidence="2">Uncharacterized protein</fullName>
    </submittedName>
</protein>
<keyword evidence="3" id="KW-1185">Reference proteome</keyword>
<reference evidence="2 3" key="1">
    <citation type="submission" date="2024-01" db="EMBL/GenBank/DDBJ databases">
        <title>Genome assemblies of Stephania.</title>
        <authorList>
            <person name="Yang L."/>
        </authorList>
    </citation>
    <scope>NUCLEOTIDE SEQUENCE [LARGE SCALE GENOMIC DNA]</scope>
    <source>
        <strain evidence="2">YNDBR</strain>
        <tissue evidence="2">Leaf</tissue>
    </source>
</reference>
<accession>A0AAP0EZI3</accession>
<dbReference type="Proteomes" id="UP001420932">
    <property type="component" value="Unassembled WGS sequence"/>
</dbReference>
<feature type="region of interest" description="Disordered" evidence="1">
    <location>
        <begin position="1"/>
        <end position="30"/>
    </location>
</feature>
<evidence type="ECO:0000256" key="1">
    <source>
        <dbReference type="SAM" id="MobiDB-lite"/>
    </source>
</evidence>
<dbReference type="AlphaFoldDB" id="A0AAP0EZI3"/>
<comment type="caution">
    <text evidence="2">The sequence shown here is derived from an EMBL/GenBank/DDBJ whole genome shotgun (WGS) entry which is preliminary data.</text>
</comment>
<evidence type="ECO:0000313" key="2">
    <source>
        <dbReference type="EMBL" id="KAK9097884.1"/>
    </source>
</evidence>
<gene>
    <name evidence="2" type="ORF">Syun_024929</name>
</gene>
<evidence type="ECO:0000313" key="3">
    <source>
        <dbReference type="Proteomes" id="UP001420932"/>
    </source>
</evidence>
<feature type="compositionally biased region" description="Acidic residues" evidence="1">
    <location>
        <begin position="1"/>
        <end position="14"/>
    </location>
</feature>
<sequence>MSSSDVTDDDDTELLDLSITPPSLNSRSPGRSLKLSLLTLWEPSIEASRHLCPMSLTLKPRMISFSFFAALWRRLSNIHPSMPIS</sequence>
<name>A0AAP0EZI3_9MAGN</name>
<proteinExistence type="predicted"/>